<gene>
    <name evidence="2" type="ORF">SAMN05660429_01578</name>
</gene>
<dbReference type="Pfam" id="PF04287">
    <property type="entry name" value="DUF446"/>
    <property type="match status" value="1"/>
</dbReference>
<dbReference type="STRING" id="349064.SAMN05660429_01578"/>
<name>A0A1I0DM50_THASX</name>
<evidence type="ECO:0000259" key="1">
    <source>
        <dbReference type="Pfam" id="PF04287"/>
    </source>
</evidence>
<evidence type="ECO:0000313" key="2">
    <source>
        <dbReference type="EMBL" id="SET33590.1"/>
    </source>
</evidence>
<dbReference type="AlphaFoldDB" id="A0A1I0DM50"/>
<feature type="domain" description="YqcC-like" evidence="1">
    <location>
        <begin position="8"/>
        <end position="103"/>
    </location>
</feature>
<sequence length="110" mass="12234">MQTLHQQLLTDLARLETTLKQADLWADIAPTPQQLASQQPFCIDTMTLQQWLQFVFIEKLTVLALNEQPLPMNIAVSPIAEQVFKDHKAGAKLVADITAIDSLLSGQAHD</sequence>
<dbReference type="RefSeq" id="WP_093329043.1">
    <property type="nucleotide sequence ID" value="NZ_AP027363.1"/>
</dbReference>
<dbReference type="InterPro" id="IPR023376">
    <property type="entry name" value="YqcC-like_dom"/>
</dbReference>
<dbReference type="InterPro" id="IPR036814">
    <property type="entry name" value="YqcC-like_sf"/>
</dbReference>
<dbReference type="OrthoDB" id="8794567at2"/>
<dbReference type="PIRSF" id="PIRSF006257">
    <property type="entry name" value="UCP006257"/>
    <property type="match status" value="1"/>
</dbReference>
<dbReference type="PANTHER" id="PTHR39586:SF1">
    <property type="entry name" value="CYTOPLASMIC PROTEIN"/>
    <property type="match status" value="1"/>
</dbReference>
<proteinExistence type="predicted"/>
<dbReference type="Proteomes" id="UP000199308">
    <property type="component" value="Unassembled WGS sequence"/>
</dbReference>
<organism evidence="2 3">
    <name type="scientific">Thalassotalea agarivorans</name>
    <name type="common">Thalassomonas agarivorans</name>
    <dbReference type="NCBI Taxonomy" id="349064"/>
    <lineage>
        <taxon>Bacteria</taxon>
        <taxon>Pseudomonadati</taxon>
        <taxon>Pseudomonadota</taxon>
        <taxon>Gammaproteobacteria</taxon>
        <taxon>Alteromonadales</taxon>
        <taxon>Colwelliaceae</taxon>
        <taxon>Thalassotalea</taxon>
    </lineage>
</organism>
<dbReference type="GO" id="GO:0044010">
    <property type="term" value="P:single-species biofilm formation"/>
    <property type="evidence" value="ECO:0007669"/>
    <property type="project" value="TreeGrafter"/>
</dbReference>
<protein>
    <submittedName>
        <fullName evidence="2">Uncharacterized conserved protein YqcC, DUF446 family</fullName>
    </submittedName>
</protein>
<dbReference type="InterPro" id="IPR007384">
    <property type="entry name" value="UCP006257"/>
</dbReference>
<reference evidence="2 3" key="1">
    <citation type="submission" date="2016-10" db="EMBL/GenBank/DDBJ databases">
        <authorList>
            <person name="de Groot N.N."/>
        </authorList>
    </citation>
    <scope>NUCLEOTIDE SEQUENCE [LARGE SCALE GENOMIC DNA]</scope>
    <source>
        <strain evidence="2 3">DSM 19706</strain>
    </source>
</reference>
<dbReference type="PANTHER" id="PTHR39586">
    <property type="entry name" value="CYTOPLASMIC PROTEIN-RELATED"/>
    <property type="match status" value="1"/>
</dbReference>
<keyword evidence="3" id="KW-1185">Reference proteome</keyword>
<accession>A0A1I0DM50</accession>
<dbReference type="EMBL" id="FOHK01000006">
    <property type="protein sequence ID" value="SET33590.1"/>
    <property type="molecule type" value="Genomic_DNA"/>
</dbReference>
<dbReference type="SUPFAM" id="SSF158452">
    <property type="entry name" value="YqcC-like"/>
    <property type="match status" value="1"/>
</dbReference>
<dbReference type="Gene3D" id="1.20.1440.40">
    <property type="entry name" value="YqcC-like"/>
    <property type="match status" value="1"/>
</dbReference>
<evidence type="ECO:0000313" key="3">
    <source>
        <dbReference type="Proteomes" id="UP000199308"/>
    </source>
</evidence>